<dbReference type="InterPro" id="IPR039425">
    <property type="entry name" value="RNA_pol_sigma-70-like"/>
</dbReference>
<keyword evidence="2" id="KW-0731">Sigma factor</keyword>
<comment type="caution">
    <text evidence="6">The sequence shown here is derived from an EMBL/GenBank/DDBJ whole genome shotgun (WGS) entry which is preliminary data.</text>
</comment>
<keyword evidence="4" id="KW-0804">Transcription</keyword>
<reference evidence="6 7" key="1">
    <citation type="submission" date="2023-06" db="EMBL/GenBank/DDBJ databases">
        <title>Roseiconus lacunae JC819 isolated from Gulf of Mannar region, Tamil Nadu.</title>
        <authorList>
            <person name="Pk S."/>
            <person name="Ch S."/>
            <person name="Ch V.R."/>
        </authorList>
    </citation>
    <scope>NUCLEOTIDE SEQUENCE [LARGE SCALE GENOMIC DNA]</scope>
    <source>
        <strain evidence="6 7">JC819</strain>
    </source>
</reference>
<protein>
    <submittedName>
        <fullName evidence="6">RNA polymerase sigma factor</fullName>
    </submittedName>
</protein>
<evidence type="ECO:0000313" key="7">
    <source>
        <dbReference type="Proteomes" id="UP001239462"/>
    </source>
</evidence>
<sequence>MPEQDPLAQIDDEDLALRMMEGEEGALRAALKAYGPKVKGFLRKQFGDQLDQSEVDYVFQQALINFWSKISTYDTDKGSLRGWWIRIARNAAISHLRGEEKHKSEVLEDPADYYNDTCGDVELVKDSAEKKRLERVHQFIHNKLVGDERTVALNCFAVGGDPDIVRLAAKLGKSRAYVDTVKSKVKKKIVEFVVSVDGNGRGKEK</sequence>
<evidence type="ECO:0000256" key="1">
    <source>
        <dbReference type="ARBA" id="ARBA00023015"/>
    </source>
</evidence>
<evidence type="ECO:0000256" key="3">
    <source>
        <dbReference type="ARBA" id="ARBA00023125"/>
    </source>
</evidence>
<dbReference type="Proteomes" id="UP001239462">
    <property type="component" value="Unassembled WGS sequence"/>
</dbReference>
<evidence type="ECO:0000259" key="5">
    <source>
        <dbReference type="Pfam" id="PF04542"/>
    </source>
</evidence>
<dbReference type="Pfam" id="PF04542">
    <property type="entry name" value="Sigma70_r2"/>
    <property type="match status" value="1"/>
</dbReference>
<dbReference type="SUPFAM" id="SSF88946">
    <property type="entry name" value="Sigma2 domain of RNA polymerase sigma factors"/>
    <property type="match status" value="1"/>
</dbReference>
<feature type="domain" description="RNA polymerase sigma-70 region 2" evidence="5">
    <location>
        <begin position="32"/>
        <end position="100"/>
    </location>
</feature>
<dbReference type="PANTHER" id="PTHR43133:SF8">
    <property type="entry name" value="RNA POLYMERASE SIGMA FACTOR HI_1459-RELATED"/>
    <property type="match status" value="1"/>
</dbReference>
<keyword evidence="7" id="KW-1185">Reference proteome</keyword>
<gene>
    <name evidence="6" type="ORF">QTN89_22465</name>
</gene>
<dbReference type="PANTHER" id="PTHR43133">
    <property type="entry name" value="RNA POLYMERASE ECF-TYPE SIGMA FACTO"/>
    <property type="match status" value="1"/>
</dbReference>
<proteinExistence type="predicted"/>
<dbReference type="InterPro" id="IPR013325">
    <property type="entry name" value="RNA_pol_sigma_r2"/>
</dbReference>
<name>A0ABT7PP33_9BACT</name>
<keyword evidence="3" id="KW-0238">DNA-binding</keyword>
<dbReference type="Gene3D" id="1.10.1740.10">
    <property type="match status" value="1"/>
</dbReference>
<dbReference type="EMBL" id="JASZZN010000020">
    <property type="protein sequence ID" value="MDM4018231.1"/>
    <property type="molecule type" value="Genomic_DNA"/>
</dbReference>
<evidence type="ECO:0000313" key="6">
    <source>
        <dbReference type="EMBL" id="MDM4018231.1"/>
    </source>
</evidence>
<evidence type="ECO:0000256" key="2">
    <source>
        <dbReference type="ARBA" id="ARBA00023082"/>
    </source>
</evidence>
<organism evidence="6 7">
    <name type="scientific">Roseiconus lacunae</name>
    <dbReference type="NCBI Taxonomy" id="2605694"/>
    <lineage>
        <taxon>Bacteria</taxon>
        <taxon>Pseudomonadati</taxon>
        <taxon>Planctomycetota</taxon>
        <taxon>Planctomycetia</taxon>
        <taxon>Pirellulales</taxon>
        <taxon>Pirellulaceae</taxon>
        <taxon>Roseiconus</taxon>
    </lineage>
</organism>
<dbReference type="RefSeq" id="WP_289165957.1">
    <property type="nucleotide sequence ID" value="NZ_JASZZN010000020.1"/>
</dbReference>
<evidence type="ECO:0000256" key="4">
    <source>
        <dbReference type="ARBA" id="ARBA00023163"/>
    </source>
</evidence>
<dbReference type="InterPro" id="IPR007627">
    <property type="entry name" value="RNA_pol_sigma70_r2"/>
</dbReference>
<accession>A0ABT7PP33</accession>
<keyword evidence="1" id="KW-0805">Transcription regulation</keyword>